<proteinExistence type="predicted"/>
<accession>A0A6G1F8L8</accession>
<sequence length="257" mass="28052">MTSKTPSLPNPVDLGSHPEVPLRRKTGAPSRRLQEEGRQRAPSSQSFRPQPLHPTPVPPQSSTARTNRSSIQPHGVTDGLHRCQHRTSKRRPPRGPLLPPMSTGSSRQQCSTALTPPLHGPLPLTAAATPEQPSRRRLRHRRRTGQWGHPSSCLRHRTIAAPMANTVPLLPPRTATAARSHGGQCRRQPNHLSRRRQPHDLTTDAVRAPERPLPRSGRHGSSPRSARSGLTGASPTAAAPHTTDRVSPPPPLQPRAR</sequence>
<feature type="compositionally biased region" description="Polar residues" evidence="1">
    <location>
        <begin position="60"/>
        <end position="72"/>
    </location>
</feature>
<feature type="region of interest" description="Disordered" evidence="1">
    <location>
        <begin position="173"/>
        <end position="257"/>
    </location>
</feature>
<feature type="compositionally biased region" description="Basic residues" evidence="1">
    <location>
        <begin position="188"/>
        <end position="197"/>
    </location>
</feature>
<feature type="region of interest" description="Disordered" evidence="1">
    <location>
        <begin position="1"/>
        <end position="152"/>
    </location>
</feature>
<gene>
    <name evidence="2" type="ORF">E2562_014142</name>
</gene>
<reference evidence="2 3" key="1">
    <citation type="submission" date="2019-11" db="EMBL/GenBank/DDBJ databases">
        <title>Whole genome sequence of Oryza granulata.</title>
        <authorList>
            <person name="Li W."/>
        </authorList>
    </citation>
    <scope>NUCLEOTIDE SEQUENCE [LARGE SCALE GENOMIC DNA]</scope>
    <source>
        <strain evidence="3">cv. Menghai</strain>
        <tissue evidence="2">Leaf</tissue>
    </source>
</reference>
<comment type="caution">
    <text evidence="2">The sequence shown here is derived from an EMBL/GenBank/DDBJ whole genome shotgun (WGS) entry which is preliminary data.</text>
</comment>
<evidence type="ECO:0000256" key="1">
    <source>
        <dbReference type="SAM" id="MobiDB-lite"/>
    </source>
</evidence>
<protein>
    <submittedName>
        <fullName evidence="2">Uncharacterized protein</fullName>
    </submittedName>
</protein>
<feature type="compositionally biased region" description="Basic and acidic residues" evidence="1">
    <location>
        <begin position="198"/>
        <end position="213"/>
    </location>
</feature>
<feature type="compositionally biased region" description="Polar residues" evidence="1">
    <location>
        <begin position="102"/>
        <end position="111"/>
    </location>
</feature>
<feature type="compositionally biased region" description="Low complexity" evidence="1">
    <location>
        <begin position="219"/>
        <end position="229"/>
    </location>
</feature>
<feature type="compositionally biased region" description="Low complexity" evidence="1">
    <location>
        <begin position="112"/>
        <end position="130"/>
    </location>
</feature>
<feature type="compositionally biased region" description="Basic residues" evidence="1">
    <location>
        <begin position="82"/>
        <end position="93"/>
    </location>
</feature>
<feature type="compositionally biased region" description="Pro residues" evidence="1">
    <location>
        <begin position="247"/>
        <end position="257"/>
    </location>
</feature>
<dbReference type="Proteomes" id="UP000479710">
    <property type="component" value="Unassembled WGS sequence"/>
</dbReference>
<keyword evidence="3" id="KW-1185">Reference proteome</keyword>
<evidence type="ECO:0000313" key="3">
    <source>
        <dbReference type="Proteomes" id="UP000479710"/>
    </source>
</evidence>
<dbReference type="EMBL" id="SPHZ02000001">
    <property type="protein sequence ID" value="KAF0933152.1"/>
    <property type="molecule type" value="Genomic_DNA"/>
</dbReference>
<dbReference type="AlphaFoldDB" id="A0A6G1F8L8"/>
<evidence type="ECO:0000313" key="2">
    <source>
        <dbReference type="EMBL" id="KAF0933152.1"/>
    </source>
</evidence>
<feature type="compositionally biased region" description="Basic residues" evidence="1">
    <location>
        <begin position="135"/>
        <end position="144"/>
    </location>
</feature>
<organism evidence="2 3">
    <name type="scientific">Oryza meyeriana var. granulata</name>
    <dbReference type="NCBI Taxonomy" id="110450"/>
    <lineage>
        <taxon>Eukaryota</taxon>
        <taxon>Viridiplantae</taxon>
        <taxon>Streptophyta</taxon>
        <taxon>Embryophyta</taxon>
        <taxon>Tracheophyta</taxon>
        <taxon>Spermatophyta</taxon>
        <taxon>Magnoliopsida</taxon>
        <taxon>Liliopsida</taxon>
        <taxon>Poales</taxon>
        <taxon>Poaceae</taxon>
        <taxon>BOP clade</taxon>
        <taxon>Oryzoideae</taxon>
        <taxon>Oryzeae</taxon>
        <taxon>Oryzinae</taxon>
        <taxon>Oryza</taxon>
        <taxon>Oryza meyeriana</taxon>
    </lineage>
</organism>
<name>A0A6G1F8L8_9ORYZ</name>